<dbReference type="PANTHER" id="PTHR36934">
    <property type="entry name" value="BLR0278 PROTEIN"/>
    <property type="match status" value="1"/>
</dbReference>
<dbReference type="AlphaFoldDB" id="G5KHF3"/>
<comment type="caution">
    <text evidence="2">The sequence shown here is derived from an EMBL/GenBank/DDBJ whole genome shotgun (WGS) entry which is preliminary data.</text>
</comment>
<proteinExistence type="predicted"/>
<protein>
    <submittedName>
        <fullName evidence="2">Thioesterase family protein</fullName>
    </submittedName>
</protein>
<dbReference type="Gene3D" id="3.10.129.10">
    <property type="entry name" value="Hotdog Thioesterase"/>
    <property type="match status" value="1"/>
</dbReference>
<dbReference type="EMBL" id="AEUZ02000001">
    <property type="protein sequence ID" value="EHJ56506.1"/>
    <property type="molecule type" value="Genomic_DNA"/>
</dbReference>
<evidence type="ECO:0000313" key="2">
    <source>
        <dbReference type="EMBL" id="EHJ56506.1"/>
    </source>
</evidence>
<dbReference type="Pfam" id="PF22636">
    <property type="entry name" value="FlK"/>
    <property type="match status" value="1"/>
</dbReference>
<name>G5KHF3_9STRE</name>
<sequence length="121" mass="13609">MSITRQTFHTTPKHSAKFLGSGTLEVLATPALVTFMENTASTFIQKQLEEGKTSVGSEMAIQHLKASKIGEDIDIVITALKEESHRYDFRLEAFAKNELIAKACHTRVRIDTQRFLKSLEQ</sequence>
<feature type="domain" description="Fluoroacetyl-CoA-specific thioesterase-like" evidence="1">
    <location>
        <begin position="11"/>
        <end position="112"/>
    </location>
</feature>
<reference evidence="2 3" key="1">
    <citation type="journal article" date="2014" name="Int. J. Syst. Evol. Microbiol.">
        <title>Phylogenomics and the dynamic genome evolution of the genus Streptococcus.</title>
        <authorList>
            <consortium name="The Broad Institute Genome Sequencing Platform"/>
            <person name="Richards V.P."/>
            <person name="Palmer S.R."/>
            <person name="Pavinski Bitar P.D."/>
            <person name="Qin X."/>
            <person name="Weinstock G.M."/>
            <person name="Highlander S.K."/>
            <person name="Town C.D."/>
            <person name="Burne R.A."/>
            <person name="Stanhope M.J."/>
        </authorList>
    </citation>
    <scope>NUCLEOTIDE SEQUENCE [LARGE SCALE GENOMIC DNA]</scope>
    <source>
        <strain evidence="2 3">2285-97</strain>
    </source>
</reference>
<dbReference type="Proteomes" id="UP000005388">
    <property type="component" value="Unassembled WGS sequence"/>
</dbReference>
<dbReference type="InterPro" id="IPR029069">
    <property type="entry name" value="HotDog_dom_sf"/>
</dbReference>
<evidence type="ECO:0000313" key="3">
    <source>
        <dbReference type="Proteomes" id="UP000005388"/>
    </source>
</evidence>
<dbReference type="RefSeq" id="WP_006739262.1">
    <property type="nucleotide sequence ID" value="NZ_AEUZ02000001.1"/>
</dbReference>
<dbReference type="InterPro" id="IPR025540">
    <property type="entry name" value="FlK"/>
</dbReference>
<dbReference type="InterPro" id="IPR054485">
    <property type="entry name" value="FlK-like_dom"/>
</dbReference>
<organism evidence="2 3">
    <name type="scientific">Streptococcus urinalis 2285-97</name>
    <dbReference type="NCBI Taxonomy" id="764291"/>
    <lineage>
        <taxon>Bacteria</taxon>
        <taxon>Bacillati</taxon>
        <taxon>Bacillota</taxon>
        <taxon>Bacilli</taxon>
        <taxon>Lactobacillales</taxon>
        <taxon>Streptococcaceae</taxon>
        <taxon>Streptococcus</taxon>
    </lineage>
</organism>
<gene>
    <name evidence="2" type="ORF">STRUR_1467</name>
</gene>
<evidence type="ECO:0000259" key="1">
    <source>
        <dbReference type="Pfam" id="PF22636"/>
    </source>
</evidence>
<dbReference type="SUPFAM" id="SSF54637">
    <property type="entry name" value="Thioesterase/thiol ester dehydrase-isomerase"/>
    <property type="match status" value="1"/>
</dbReference>
<dbReference type="STRING" id="764291.STRUR_1467"/>
<dbReference type="eggNOG" id="COG5496">
    <property type="taxonomic scope" value="Bacteria"/>
</dbReference>
<dbReference type="PANTHER" id="PTHR36934:SF1">
    <property type="entry name" value="THIOESTERASE DOMAIN-CONTAINING PROTEIN"/>
    <property type="match status" value="1"/>
</dbReference>
<accession>G5KHF3</accession>
<keyword evidence="3" id="KW-1185">Reference proteome</keyword>